<dbReference type="Proteomes" id="UP001185922">
    <property type="component" value="Unassembled WGS sequence"/>
</dbReference>
<dbReference type="InterPro" id="IPR023393">
    <property type="entry name" value="START-like_dom_sf"/>
</dbReference>
<evidence type="ECO:0000313" key="2">
    <source>
        <dbReference type="EMBL" id="MDV6312852.1"/>
    </source>
</evidence>
<comment type="caution">
    <text evidence="2">The sequence shown here is derived from an EMBL/GenBank/DDBJ whole genome shotgun (WGS) entry which is preliminary data.</text>
</comment>
<dbReference type="RefSeq" id="WP_024499085.1">
    <property type="nucleotide sequence ID" value="NZ_CP091855.1"/>
</dbReference>
<dbReference type="GeneID" id="77170757"/>
<dbReference type="AlphaFoldDB" id="A0AAE4R6R3"/>
<evidence type="ECO:0000256" key="1">
    <source>
        <dbReference type="SAM" id="Phobius"/>
    </source>
</evidence>
<sequence>MTTRPFLVGIGLAAAMGAATITYCTWIRPWVMTWGATDDEVAAELPGDELLPAADGVATRAITIDAPPEAIYPWLAQMGPSPRGGAYTYDWIENLLGLDMHSTDQVLEEFQHPAVGDTIGVGPEASRVEIADPGRAFVTRTADGDWVWSFTLVPAGESTRLISRNRFRLPGVGKKLAMIPMEPGSLIMERKMLRGIKERAEALAHAG</sequence>
<keyword evidence="1" id="KW-0472">Membrane</keyword>
<dbReference type="EMBL" id="JAWLKH010000013">
    <property type="protein sequence ID" value="MDV6312852.1"/>
    <property type="molecule type" value="Genomic_DNA"/>
</dbReference>
<feature type="transmembrane region" description="Helical" evidence="1">
    <location>
        <begin position="6"/>
        <end position="26"/>
    </location>
</feature>
<dbReference type="SUPFAM" id="SSF55961">
    <property type="entry name" value="Bet v1-like"/>
    <property type="match status" value="1"/>
</dbReference>
<name>A0AAE4R6R3_9ACTN</name>
<proteinExistence type="predicted"/>
<accession>A0AAE4R6R3</accession>
<keyword evidence="1" id="KW-0812">Transmembrane</keyword>
<reference evidence="2" key="1">
    <citation type="submission" date="2023-10" db="EMBL/GenBank/DDBJ databases">
        <title>Development of a sustainable strategy for remediation of hydrocarbon-contaminated territories based on the waste exchange concept.</title>
        <authorList>
            <person name="Krivoruchko A."/>
        </authorList>
    </citation>
    <scope>NUCLEOTIDE SEQUENCE</scope>
    <source>
        <strain evidence="2">IEGM 1279</strain>
    </source>
</reference>
<protein>
    <submittedName>
        <fullName evidence="2">SRPBCC family protein</fullName>
    </submittedName>
</protein>
<dbReference type="Gene3D" id="3.30.530.20">
    <property type="match status" value="1"/>
</dbReference>
<gene>
    <name evidence="2" type="ORF">R3Q15_13300</name>
</gene>
<keyword evidence="1" id="KW-1133">Transmembrane helix</keyword>
<evidence type="ECO:0000313" key="3">
    <source>
        <dbReference type="Proteomes" id="UP001185922"/>
    </source>
</evidence>
<organism evidence="2 3">
    <name type="scientific">Gordonia amicalis</name>
    <dbReference type="NCBI Taxonomy" id="89053"/>
    <lineage>
        <taxon>Bacteria</taxon>
        <taxon>Bacillati</taxon>
        <taxon>Actinomycetota</taxon>
        <taxon>Actinomycetes</taxon>
        <taxon>Mycobacteriales</taxon>
        <taxon>Gordoniaceae</taxon>
        <taxon>Gordonia</taxon>
    </lineage>
</organism>
<dbReference type="CDD" id="cd07812">
    <property type="entry name" value="SRPBCC"/>
    <property type="match status" value="1"/>
</dbReference>